<dbReference type="NCBIfam" id="TIGR04337">
    <property type="entry name" value="AmmeMemoSam_rS"/>
    <property type="match status" value="1"/>
</dbReference>
<evidence type="ECO:0000313" key="8">
    <source>
        <dbReference type="EMBL" id="MCQ5343095.1"/>
    </source>
</evidence>
<evidence type="ECO:0000256" key="6">
    <source>
        <dbReference type="ARBA" id="ARBA00023014"/>
    </source>
</evidence>
<dbReference type="InterPro" id="IPR058240">
    <property type="entry name" value="rSAM_sf"/>
</dbReference>
<keyword evidence="2" id="KW-0004">4Fe-4S</keyword>
<name>A0ABT1ST90_9FIRM</name>
<dbReference type="CDD" id="cd01335">
    <property type="entry name" value="Radical_SAM"/>
    <property type="match status" value="1"/>
</dbReference>
<feature type="domain" description="Radical SAM core" evidence="7">
    <location>
        <begin position="66"/>
        <end position="278"/>
    </location>
</feature>
<gene>
    <name evidence="8" type="primary">amrS</name>
    <name evidence="8" type="ORF">NE675_08710</name>
</gene>
<organism evidence="8 9">
    <name type="scientific">Megasphaera massiliensis</name>
    <dbReference type="NCBI Taxonomy" id="1232428"/>
    <lineage>
        <taxon>Bacteria</taxon>
        <taxon>Bacillati</taxon>
        <taxon>Bacillota</taxon>
        <taxon>Negativicutes</taxon>
        <taxon>Veillonellales</taxon>
        <taxon>Veillonellaceae</taxon>
        <taxon>Megasphaera</taxon>
    </lineage>
</organism>
<proteinExistence type="predicted"/>
<dbReference type="EMBL" id="JANGEW010000016">
    <property type="protein sequence ID" value="MCQ5343095.1"/>
    <property type="molecule type" value="Genomic_DNA"/>
</dbReference>
<comment type="caution">
    <text evidence="8">The sequence shown here is derived from an EMBL/GenBank/DDBJ whole genome shotgun (WGS) entry which is preliminary data.</text>
</comment>
<keyword evidence="9" id="KW-1185">Reference proteome</keyword>
<dbReference type="InterPro" id="IPR034457">
    <property type="entry name" value="Organic_radical-activating"/>
</dbReference>
<dbReference type="SFLD" id="SFLDS00029">
    <property type="entry name" value="Radical_SAM"/>
    <property type="match status" value="1"/>
</dbReference>
<evidence type="ECO:0000259" key="7">
    <source>
        <dbReference type="PROSITE" id="PS51918"/>
    </source>
</evidence>
<comment type="cofactor">
    <cofactor evidence="1">
        <name>[4Fe-4S] cluster</name>
        <dbReference type="ChEBI" id="CHEBI:49883"/>
    </cofactor>
</comment>
<dbReference type="RefSeq" id="WP_062413103.1">
    <property type="nucleotide sequence ID" value="NZ_JAJCIO010000013.1"/>
</dbReference>
<dbReference type="Gene3D" id="3.20.20.70">
    <property type="entry name" value="Aldolase class I"/>
    <property type="match status" value="1"/>
</dbReference>
<keyword evidence="4" id="KW-0479">Metal-binding</keyword>
<keyword evidence="3" id="KW-0949">S-adenosyl-L-methionine</keyword>
<evidence type="ECO:0000256" key="3">
    <source>
        <dbReference type="ARBA" id="ARBA00022691"/>
    </source>
</evidence>
<evidence type="ECO:0000313" key="9">
    <source>
        <dbReference type="Proteomes" id="UP001206692"/>
    </source>
</evidence>
<dbReference type="InterPro" id="IPR013785">
    <property type="entry name" value="Aldolase_TIM"/>
</dbReference>
<evidence type="ECO:0000256" key="1">
    <source>
        <dbReference type="ARBA" id="ARBA00001966"/>
    </source>
</evidence>
<protein>
    <submittedName>
        <fullName evidence="8">AmmeMemoRadiSam system radical SAM enzyme</fullName>
    </submittedName>
</protein>
<sequence>MEAAFYTLDGTGRAVCGLCPHRCRIEKGHYGRCQTRYFDGTTLSALNYGKVTAIALDPIEKKPLYHFHGGAAILSLGSWGCNFTCPFCQNWQISQQPASSRDLTPEEVVALAEKYVPQGNIGLAYTYNEPTLSYEFILQTARLMKERGLFNVMVSNGYIEKGPLQALLPYIDAWNIDLKGFSEDFYRSQCGASLKPVLETITAAAAASHVEVTTLIIPGKNDDEEPMDGEARWLAAIDETMPLHLTRYFPRYRDTTPMTPIDTLQRLAVTAGKYLRHVYIGNV</sequence>
<dbReference type="SUPFAM" id="SSF102114">
    <property type="entry name" value="Radical SAM enzymes"/>
    <property type="match status" value="1"/>
</dbReference>
<evidence type="ECO:0000256" key="2">
    <source>
        <dbReference type="ARBA" id="ARBA00022485"/>
    </source>
</evidence>
<dbReference type="PROSITE" id="PS51918">
    <property type="entry name" value="RADICAL_SAM"/>
    <property type="match status" value="1"/>
</dbReference>
<dbReference type="PIRSF" id="PIRSF004869">
    <property type="entry name" value="PflX_prd"/>
    <property type="match status" value="1"/>
</dbReference>
<keyword evidence="5" id="KW-0408">Iron</keyword>
<reference evidence="8 9" key="1">
    <citation type="submission" date="2022-06" db="EMBL/GenBank/DDBJ databases">
        <title>Isolation of gut microbiota from human fecal samples.</title>
        <authorList>
            <person name="Pamer E.G."/>
            <person name="Barat B."/>
            <person name="Waligurski E."/>
            <person name="Medina S."/>
            <person name="Paddock L."/>
            <person name="Mostad J."/>
        </authorList>
    </citation>
    <scope>NUCLEOTIDE SEQUENCE [LARGE SCALE GENOMIC DNA]</scope>
    <source>
        <strain evidence="8 9">DFI.1.1</strain>
    </source>
</reference>
<dbReference type="InterPro" id="IPR016431">
    <property type="entry name" value="Pyrv-formate_lyase-activ_prd"/>
</dbReference>
<evidence type="ECO:0000256" key="5">
    <source>
        <dbReference type="ARBA" id="ARBA00023004"/>
    </source>
</evidence>
<dbReference type="PANTHER" id="PTHR30352:SF5">
    <property type="entry name" value="PYRUVATE FORMATE-LYASE 1-ACTIVATING ENZYME"/>
    <property type="match status" value="1"/>
</dbReference>
<accession>A0ABT1ST90</accession>
<keyword evidence="6" id="KW-0411">Iron-sulfur</keyword>
<evidence type="ECO:0000256" key="4">
    <source>
        <dbReference type="ARBA" id="ARBA00022723"/>
    </source>
</evidence>
<dbReference type="Pfam" id="PF04055">
    <property type="entry name" value="Radical_SAM"/>
    <property type="match status" value="1"/>
</dbReference>
<dbReference type="InterPro" id="IPR027596">
    <property type="entry name" value="AmmeMemoSam_rS"/>
</dbReference>
<dbReference type="Proteomes" id="UP001206692">
    <property type="component" value="Unassembled WGS sequence"/>
</dbReference>
<dbReference type="SFLD" id="SFLDG01101">
    <property type="entry name" value="Uncharacterised_Radical_SAM_Su"/>
    <property type="match status" value="1"/>
</dbReference>
<dbReference type="InterPro" id="IPR007197">
    <property type="entry name" value="rSAM"/>
</dbReference>
<dbReference type="PANTHER" id="PTHR30352">
    <property type="entry name" value="PYRUVATE FORMATE-LYASE-ACTIVATING ENZYME"/>
    <property type="match status" value="1"/>
</dbReference>